<evidence type="ECO:0000256" key="2">
    <source>
        <dbReference type="ARBA" id="ARBA00022692"/>
    </source>
</evidence>
<evidence type="ECO:0000256" key="1">
    <source>
        <dbReference type="ARBA" id="ARBA00004225"/>
    </source>
</evidence>
<dbReference type="GO" id="GO:0031966">
    <property type="term" value="C:mitochondrial membrane"/>
    <property type="evidence" value="ECO:0007669"/>
    <property type="project" value="UniProtKB-SubCell"/>
</dbReference>
<dbReference type="Pfam" id="PF07114">
    <property type="entry name" value="TMEM126"/>
    <property type="match status" value="1"/>
</dbReference>
<dbReference type="AlphaFoldDB" id="A0A5E4R6H4"/>
<feature type="transmembrane region" description="Helical" evidence="6">
    <location>
        <begin position="169"/>
        <end position="190"/>
    </location>
</feature>
<feature type="transmembrane region" description="Helical" evidence="6">
    <location>
        <begin position="117"/>
        <end position="140"/>
    </location>
</feature>
<evidence type="ECO:0008006" key="9">
    <source>
        <dbReference type="Google" id="ProtNLM"/>
    </source>
</evidence>
<evidence type="ECO:0000256" key="6">
    <source>
        <dbReference type="SAM" id="Phobius"/>
    </source>
</evidence>
<accession>A0A5E4R6H4</accession>
<dbReference type="InterPro" id="IPR009801">
    <property type="entry name" value="TMEM126"/>
</dbReference>
<evidence type="ECO:0000313" key="8">
    <source>
        <dbReference type="Proteomes" id="UP000324832"/>
    </source>
</evidence>
<organism evidence="7 8">
    <name type="scientific">Leptidea sinapis</name>
    <dbReference type="NCBI Taxonomy" id="189913"/>
    <lineage>
        <taxon>Eukaryota</taxon>
        <taxon>Metazoa</taxon>
        <taxon>Ecdysozoa</taxon>
        <taxon>Arthropoda</taxon>
        <taxon>Hexapoda</taxon>
        <taxon>Insecta</taxon>
        <taxon>Pterygota</taxon>
        <taxon>Neoptera</taxon>
        <taxon>Endopterygota</taxon>
        <taxon>Lepidoptera</taxon>
        <taxon>Glossata</taxon>
        <taxon>Ditrysia</taxon>
        <taxon>Papilionoidea</taxon>
        <taxon>Pieridae</taxon>
        <taxon>Dismorphiinae</taxon>
        <taxon>Leptidea</taxon>
    </lineage>
</organism>
<protein>
    <recommendedName>
        <fullName evidence="9">Transmembrane protein 126A</fullName>
    </recommendedName>
</protein>
<evidence type="ECO:0000313" key="7">
    <source>
        <dbReference type="EMBL" id="VVD05533.1"/>
    </source>
</evidence>
<gene>
    <name evidence="7" type="ORF">LSINAPIS_LOCUS15048</name>
</gene>
<proteinExistence type="predicted"/>
<feature type="transmembrane region" description="Helical" evidence="6">
    <location>
        <begin position="39"/>
        <end position="60"/>
    </location>
</feature>
<keyword evidence="4" id="KW-0496">Mitochondrion</keyword>
<evidence type="ECO:0000256" key="4">
    <source>
        <dbReference type="ARBA" id="ARBA00023128"/>
    </source>
</evidence>
<dbReference type="PANTHER" id="PTHR16296">
    <property type="entry name" value="UNCHARACTERIZED HYPOTHALAMUS PROTEIN HT007"/>
    <property type="match status" value="1"/>
</dbReference>
<keyword evidence="2 6" id="KW-0812">Transmembrane</keyword>
<sequence>MALMKSSQIPEDAVVLTEHEATEYVWSIVYNWEPVSDVWALRSGAVCLGVINAVSGAIMNRHYRNKLKLGTYGYFSSVIPLTLMPGSLTALFHRYIVSSDLLLLKNNHCPICYEVRSGAVQVGLGLVYPMILAPLTSLMLTNKYNTARIPEITQPKALFQLVRKMTRPFTGTLAVISIIQVVASSIITYFEVKNSLILHEKMLEIERKAVEKYGK</sequence>
<name>A0A5E4R6H4_9NEOP</name>
<dbReference type="GO" id="GO:0032981">
    <property type="term" value="P:mitochondrial respiratory chain complex I assembly"/>
    <property type="evidence" value="ECO:0007669"/>
    <property type="project" value="TreeGrafter"/>
</dbReference>
<feature type="transmembrane region" description="Helical" evidence="6">
    <location>
        <begin position="72"/>
        <end position="97"/>
    </location>
</feature>
<dbReference type="Proteomes" id="UP000324832">
    <property type="component" value="Unassembled WGS sequence"/>
</dbReference>
<keyword evidence="5 6" id="KW-0472">Membrane</keyword>
<keyword evidence="8" id="KW-1185">Reference proteome</keyword>
<evidence type="ECO:0000256" key="3">
    <source>
        <dbReference type="ARBA" id="ARBA00022989"/>
    </source>
</evidence>
<dbReference type="EMBL" id="FZQP02006981">
    <property type="protein sequence ID" value="VVD05533.1"/>
    <property type="molecule type" value="Genomic_DNA"/>
</dbReference>
<dbReference type="PANTHER" id="PTHR16296:SF2">
    <property type="entry name" value="TRANSMEMBRANE PROTEIN 126A"/>
    <property type="match status" value="1"/>
</dbReference>
<keyword evidence="3 6" id="KW-1133">Transmembrane helix</keyword>
<comment type="subcellular location">
    <subcellularLocation>
        <location evidence="1">Mitochondrion membrane</location>
        <topology evidence="1">Multi-pass membrane protein</topology>
    </subcellularLocation>
</comment>
<evidence type="ECO:0000256" key="5">
    <source>
        <dbReference type="ARBA" id="ARBA00023136"/>
    </source>
</evidence>
<reference evidence="7 8" key="1">
    <citation type="submission" date="2017-07" db="EMBL/GenBank/DDBJ databases">
        <authorList>
            <person name="Talla V."/>
            <person name="Backstrom N."/>
        </authorList>
    </citation>
    <scope>NUCLEOTIDE SEQUENCE [LARGE SCALE GENOMIC DNA]</scope>
</reference>